<reference evidence="11 12" key="1">
    <citation type="submission" date="2023-04" db="EMBL/GenBank/DDBJ databases">
        <title>YMD61, complete Genome.</title>
        <authorList>
            <person name="Zhang J."/>
        </authorList>
    </citation>
    <scope>NUCLEOTIDE SEQUENCE [LARGE SCALE GENOMIC DNA]</scope>
    <source>
        <strain evidence="11 12">YMD61</strain>
    </source>
</reference>
<evidence type="ECO:0000256" key="7">
    <source>
        <dbReference type="SAM" id="MobiDB-lite"/>
    </source>
</evidence>
<dbReference type="PANTHER" id="PTHR32309:SF13">
    <property type="entry name" value="FERRIC ENTEROBACTIN TRANSPORT PROTEIN FEPE"/>
    <property type="match status" value="1"/>
</dbReference>
<protein>
    <submittedName>
        <fullName evidence="11">Wzz/FepE/Etk N-terminal domain-containing protein</fullName>
    </submittedName>
</protein>
<keyword evidence="12" id="KW-1185">Reference proteome</keyword>
<dbReference type="PANTHER" id="PTHR32309">
    <property type="entry name" value="TYROSINE-PROTEIN KINASE"/>
    <property type="match status" value="1"/>
</dbReference>
<feature type="region of interest" description="Disordered" evidence="7">
    <location>
        <begin position="246"/>
        <end position="265"/>
    </location>
</feature>
<feature type="transmembrane region" description="Helical" evidence="8">
    <location>
        <begin position="425"/>
        <end position="444"/>
    </location>
</feature>
<evidence type="ECO:0000256" key="3">
    <source>
        <dbReference type="ARBA" id="ARBA00022692"/>
    </source>
</evidence>
<evidence type="ECO:0000256" key="1">
    <source>
        <dbReference type="ARBA" id="ARBA00004651"/>
    </source>
</evidence>
<keyword evidence="2" id="KW-1003">Cell membrane</keyword>
<dbReference type="InterPro" id="IPR050445">
    <property type="entry name" value="Bact_polysacc_biosynth/exp"/>
</dbReference>
<accession>A0ABY8Q4Z5</accession>
<feature type="transmembrane region" description="Helical" evidence="8">
    <location>
        <begin position="366"/>
        <end position="389"/>
    </location>
</feature>
<dbReference type="RefSeq" id="WP_281465800.1">
    <property type="nucleotide sequence ID" value="NZ_CP124535.1"/>
</dbReference>
<dbReference type="Pfam" id="PF02706">
    <property type="entry name" value="Wzz"/>
    <property type="match status" value="1"/>
</dbReference>
<dbReference type="Pfam" id="PF13807">
    <property type="entry name" value="GNVR"/>
    <property type="match status" value="1"/>
</dbReference>
<name>A0ABY8Q4Z5_9RHOB</name>
<comment type="subcellular location">
    <subcellularLocation>
        <location evidence="1">Cell membrane</location>
        <topology evidence="1">Multi-pass membrane protein</topology>
    </subcellularLocation>
</comment>
<evidence type="ECO:0000313" key="11">
    <source>
        <dbReference type="EMBL" id="WGV15943.1"/>
    </source>
</evidence>
<gene>
    <name evidence="11" type="ORF">QF092_17080</name>
</gene>
<organism evidence="11 12">
    <name type="scientific">Fuscovulum ytuae</name>
    <dbReference type="NCBI Taxonomy" id="3042299"/>
    <lineage>
        <taxon>Bacteria</taxon>
        <taxon>Pseudomonadati</taxon>
        <taxon>Pseudomonadota</taxon>
        <taxon>Alphaproteobacteria</taxon>
        <taxon>Rhodobacterales</taxon>
        <taxon>Paracoccaceae</taxon>
        <taxon>Fuscovulum</taxon>
    </lineage>
</organism>
<keyword evidence="6" id="KW-0175">Coiled coil</keyword>
<evidence type="ECO:0000256" key="4">
    <source>
        <dbReference type="ARBA" id="ARBA00022989"/>
    </source>
</evidence>
<keyword evidence="4 8" id="KW-1133">Transmembrane helix</keyword>
<evidence type="ECO:0000256" key="8">
    <source>
        <dbReference type="SAM" id="Phobius"/>
    </source>
</evidence>
<keyword evidence="5 8" id="KW-0472">Membrane</keyword>
<evidence type="ECO:0000256" key="6">
    <source>
        <dbReference type="SAM" id="Coils"/>
    </source>
</evidence>
<evidence type="ECO:0000256" key="2">
    <source>
        <dbReference type="ARBA" id="ARBA00022475"/>
    </source>
</evidence>
<evidence type="ECO:0000256" key="5">
    <source>
        <dbReference type="ARBA" id="ARBA00023136"/>
    </source>
</evidence>
<feature type="domain" description="Polysaccharide chain length determinant N-terminal" evidence="9">
    <location>
        <begin position="1"/>
        <end position="79"/>
    </location>
</feature>
<feature type="coiled-coil region" evidence="6">
    <location>
        <begin position="174"/>
        <end position="244"/>
    </location>
</feature>
<evidence type="ECO:0000259" key="9">
    <source>
        <dbReference type="Pfam" id="PF02706"/>
    </source>
</evidence>
<dbReference type="EMBL" id="CP124535">
    <property type="protein sequence ID" value="WGV15943.1"/>
    <property type="molecule type" value="Genomic_DNA"/>
</dbReference>
<feature type="coiled-coil region" evidence="6">
    <location>
        <begin position="269"/>
        <end position="327"/>
    </location>
</feature>
<evidence type="ECO:0000313" key="12">
    <source>
        <dbReference type="Proteomes" id="UP001230978"/>
    </source>
</evidence>
<evidence type="ECO:0000259" key="10">
    <source>
        <dbReference type="Pfam" id="PF13807"/>
    </source>
</evidence>
<dbReference type="Proteomes" id="UP001230978">
    <property type="component" value="Chromosome"/>
</dbReference>
<keyword evidence="3 8" id="KW-0812">Transmembrane</keyword>
<dbReference type="InterPro" id="IPR003856">
    <property type="entry name" value="LPS_length_determ_N"/>
</dbReference>
<feature type="domain" description="Tyrosine-protein kinase G-rich" evidence="10">
    <location>
        <begin position="309"/>
        <end position="384"/>
    </location>
</feature>
<proteinExistence type="predicted"/>
<dbReference type="InterPro" id="IPR032807">
    <property type="entry name" value="GNVR"/>
</dbReference>
<sequence length="468" mass="51283">MDIRFYFSRFLRRAHWFLLVVLLCSAAGVIVARVLPPVFVAKALLVVESEQIPDAMAQSTVQTQASEQLQIIQQRMLARENLLDIANRLRVYDGRQAAGQEALTAGQIVADMRGRIAINTTQQGGQRGAVQATLVSVSFDAETAQMAAAVANELVTRILQEDVSMRTVVARQTLEFFQQEVERLEQVLADRSAAILAFKEQNLSALPESLEFRRQELARIEVRLADLERQRTVLFEQIDRLTRLRGGASASSDGGDAGSGRVTTRDIRSEDLNSQLSLVDDELSKLQAQAAELTTTISKTPGNAILLEALERDYASARAQYDQAVVNRAKAETGETIEALSKGQRITVIDQAVAPDQPEKPNRPKLVVASVGAGIAAGLGLVAVLEFLWGAIRRPADLVTGLGIAPIAVLPYVTTIQEKRRNRAIVFLLIVAFVGVVGLALWLVHTQVMPLDLLVDKLKARLPLWMNL</sequence>